<name>A0ABR6XIK1_9BURK</name>
<dbReference type="EMBL" id="JACOFT010000005">
    <property type="protein sequence ID" value="MBC3812573.1"/>
    <property type="molecule type" value="Genomic_DNA"/>
</dbReference>
<dbReference type="Proteomes" id="UP000637632">
    <property type="component" value="Unassembled WGS sequence"/>
</dbReference>
<proteinExistence type="predicted"/>
<accession>A0ABR6XIK1</accession>
<gene>
    <name evidence="1" type="ORF">H8K26_14085</name>
</gene>
<organism evidence="1 2">
    <name type="scientific">Undibacterium aquatile</name>
    <dbReference type="NCBI Taxonomy" id="1537398"/>
    <lineage>
        <taxon>Bacteria</taxon>
        <taxon>Pseudomonadati</taxon>
        <taxon>Pseudomonadota</taxon>
        <taxon>Betaproteobacteria</taxon>
        <taxon>Burkholderiales</taxon>
        <taxon>Oxalobacteraceae</taxon>
        <taxon>Undibacterium</taxon>
    </lineage>
</organism>
<reference evidence="1 2" key="1">
    <citation type="submission" date="2020-08" db="EMBL/GenBank/DDBJ databases">
        <title>Novel species isolated from subtropical streams in China.</title>
        <authorList>
            <person name="Lu H."/>
        </authorList>
    </citation>
    <scope>NUCLEOTIDE SEQUENCE [LARGE SCALE GENOMIC DNA]</scope>
    <source>
        <strain evidence="1 2">CCTCC AB 2015119</strain>
    </source>
</reference>
<keyword evidence="2" id="KW-1185">Reference proteome</keyword>
<comment type="caution">
    <text evidence="1">The sequence shown here is derived from an EMBL/GenBank/DDBJ whole genome shotgun (WGS) entry which is preliminary data.</text>
</comment>
<evidence type="ECO:0000313" key="1">
    <source>
        <dbReference type="EMBL" id="MBC3812573.1"/>
    </source>
</evidence>
<protein>
    <recommendedName>
        <fullName evidence="3">ASCH domain-containing protein</fullName>
    </recommendedName>
</protein>
<evidence type="ECO:0000313" key="2">
    <source>
        <dbReference type="Proteomes" id="UP000637632"/>
    </source>
</evidence>
<sequence length="118" mass="13520">MSNNSPLRIPSSIWSILKTRLFKDGKKRTQYQLDQFKKNGQAVQIRLKDTRILFIKVDSEGVVKGEAADIGHGYWIEPTFASEDIESWGYDELVWSPTFFSPLKRVCKWRVLVKAGGA</sequence>
<dbReference type="RefSeq" id="WP_190480396.1">
    <property type="nucleotide sequence ID" value="NZ_JACOFT010000005.1"/>
</dbReference>
<evidence type="ECO:0008006" key="3">
    <source>
        <dbReference type="Google" id="ProtNLM"/>
    </source>
</evidence>